<dbReference type="EMBL" id="ACVI01000022">
    <property type="protein sequence ID" value="EET87814.1"/>
    <property type="molecule type" value="Genomic_DNA"/>
</dbReference>
<name>C6PSD6_9CLOT</name>
<evidence type="ECO:0000313" key="1">
    <source>
        <dbReference type="EMBL" id="EET87814.1"/>
    </source>
</evidence>
<proteinExistence type="predicted"/>
<sequence>MNSEFVSKYIAISDAAGKIYINPEETYKYDDIIKGIKIENKTMMAVDKSTFQAFGRFTPNMFKVQECYIAYFIKNKESIIKSLNSISSDDDIEKIESKIFSDIHASLENETDKERLNSYNRIRKPINLYLQHISFMAREINNRENLSKYLLLPLDRIIFGIEFVFTEEKRKLFGISKSKGFGQIKEKGLYEKIQKYIKTKAIKIENEIGKPFKAIYFDLFWNDRYMNNPKNLFYSNIKTRINDLHFYEEKLVGNNFDKNNKTFLNNDEHILKEEFDQSEIIKRMVKAPSFYKKYENADLKLKSLFMKLINMVDRKGIFNKATKIPDYRLVEKNEKIKFLLDYFFE</sequence>
<dbReference type="STRING" id="536227.Ccar_17820"/>
<evidence type="ECO:0000313" key="2">
    <source>
        <dbReference type="Proteomes" id="UP000004198"/>
    </source>
</evidence>
<dbReference type="OrthoDB" id="96197at31979"/>
<accession>C6PSD6</accession>
<comment type="caution">
    <text evidence="1">The sequence shown here is derived from an EMBL/GenBank/DDBJ whole genome shotgun (WGS) entry which is preliminary data.</text>
</comment>
<dbReference type="Proteomes" id="UP000004198">
    <property type="component" value="Unassembled WGS sequence"/>
</dbReference>
<gene>
    <name evidence="1" type="ORF">CcarbDRAFT_1703</name>
</gene>
<organism evidence="1 2">
    <name type="scientific">Clostridium carboxidivorans P7</name>
    <dbReference type="NCBI Taxonomy" id="536227"/>
    <lineage>
        <taxon>Bacteria</taxon>
        <taxon>Bacillati</taxon>
        <taxon>Bacillota</taxon>
        <taxon>Clostridia</taxon>
        <taxon>Eubacteriales</taxon>
        <taxon>Clostridiaceae</taxon>
        <taxon>Clostridium</taxon>
    </lineage>
</organism>
<dbReference type="AlphaFoldDB" id="C6PSD6"/>
<dbReference type="RefSeq" id="WP_007060588.1">
    <property type="nucleotide sequence ID" value="NZ_ACVI01000022.1"/>
</dbReference>
<reference evidence="1 2" key="1">
    <citation type="submission" date="2009-06" db="EMBL/GenBank/DDBJ databases">
        <title>The draft genome of Clostridium carboxidivorans P7.</title>
        <authorList>
            <consortium name="US DOE Joint Genome Institute (JGI-PGF)"/>
            <person name="Lucas S."/>
            <person name="Copeland A."/>
            <person name="Lapidus A."/>
            <person name="Glavina del Rio T."/>
            <person name="Tice H."/>
            <person name="Bruce D."/>
            <person name="Goodwin L."/>
            <person name="Pitluck S."/>
            <person name="Larimer F."/>
            <person name="Land M.L."/>
            <person name="Hauser L."/>
            <person name="Hemme C.L."/>
        </authorList>
    </citation>
    <scope>NUCLEOTIDE SEQUENCE [LARGE SCALE GENOMIC DNA]</scope>
    <source>
        <strain evidence="1 2">P7</strain>
    </source>
</reference>
<protein>
    <submittedName>
        <fullName evidence="1">Uncharacterized protein</fullName>
    </submittedName>
</protein>
<keyword evidence="2" id="KW-1185">Reference proteome</keyword>